<dbReference type="InterPro" id="IPR043136">
    <property type="entry name" value="B30.2/SPRY_sf"/>
</dbReference>
<dbReference type="Gene3D" id="1.25.40.20">
    <property type="entry name" value="Ankyrin repeat-containing domain"/>
    <property type="match status" value="1"/>
</dbReference>
<proteinExistence type="predicted"/>
<feature type="region of interest" description="Disordered" evidence="1">
    <location>
        <begin position="158"/>
        <end position="178"/>
    </location>
</feature>
<dbReference type="PROSITE" id="PS50188">
    <property type="entry name" value="B302_SPRY"/>
    <property type="match status" value="1"/>
</dbReference>
<dbReference type="Pfam" id="PF00622">
    <property type="entry name" value="SPRY"/>
    <property type="match status" value="1"/>
</dbReference>
<dbReference type="SUPFAM" id="SSF48403">
    <property type="entry name" value="Ankyrin repeat"/>
    <property type="match status" value="1"/>
</dbReference>
<evidence type="ECO:0000313" key="3">
    <source>
        <dbReference type="EMBL" id="KAK7534106.1"/>
    </source>
</evidence>
<dbReference type="InterPro" id="IPR001870">
    <property type="entry name" value="B30.2/SPRY"/>
</dbReference>
<dbReference type="InterPro" id="IPR044736">
    <property type="entry name" value="Gid1/RanBPM/SPLA_SPRY"/>
</dbReference>
<keyword evidence="4" id="KW-1185">Reference proteome</keyword>
<sequence length="336" mass="37983">MLNKSMVELLLEKNADISHRNSSGLIPLQVALVSYATWARKDTGTADALHVFLNKTPPGENDIEVLNTAIEHDLPEVCKRFAHLTNHLDRHGWPPLVLAKQRERERIYEMLFKNSDTKCLQKSNQANCLRSPQFPSSWNRDSARGLLSVANNGVTISGALDGKGENGPKADPVVRGNHPIPPGQRFYFEIKIDELFGQKYHKREIDIGYCSQTSILRRSLESRRDGERVPSWEYPSYSDKACAFRHGYQRLEALSTYFTCGDVLGAGIDCAAKKSWFTRNGERLDATFERSCMRGKLFPIIQMVNVGVKITANFGTPGSPPFKYKWEDYLQTKEQG</sequence>
<dbReference type="InterPro" id="IPR036770">
    <property type="entry name" value="Ankyrin_rpt-contain_sf"/>
</dbReference>
<feature type="domain" description="B30.2/SPRY" evidence="2">
    <location>
        <begin position="116"/>
        <end position="319"/>
    </location>
</feature>
<name>A0ABR1LHX3_9PEZI</name>
<protein>
    <submittedName>
        <fullName evidence="3">Concanavalin A-like lectin/glucanase domain-containing protein</fullName>
    </submittedName>
</protein>
<comment type="caution">
    <text evidence="3">The sequence shown here is derived from an EMBL/GenBank/DDBJ whole genome shotgun (WGS) entry which is preliminary data.</text>
</comment>
<dbReference type="GeneID" id="92033928"/>
<reference evidence="3 4" key="1">
    <citation type="submission" date="2024-04" db="EMBL/GenBank/DDBJ databases">
        <title>Phyllosticta paracitricarpa is synonymous to the EU quarantine fungus P. citricarpa based on phylogenomic analyses.</title>
        <authorList>
            <consortium name="Lawrence Berkeley National Laboratory"/>
            <person name="Van ingen-buijs V.A."/>
            <person name="Van westerhoven A.C."/>
            <person name="Haridas S."/>
            <person name="Skiadas P."/>
            <person name="Martin F."/>
            <person name="Groenewald J.Z."/>
            <person name="Crous P.W."/>
            <person name="Seidl M.F."/>
        </authorList>
    </citation>
    <scope>NUCLEOTIDE SEQUENCE [LARGE SCALE GENOMIC DNA]</scope>
    <source>
        <strain evidence="3 4">CPC 17464</strain>
    </source>
</reference>
<dbReference type="Proteomes" id="UP001360953">
    <property type="component" value="Unassembled WGS sequence"/>
</dbReference>
<evidence type="ECO:0000256" key="1">
    <source>
        <dbReference type="SAM" id="MobiDB-lite"/>
    </source>
</evidence>
<dbReference type="EMBL" id="JBBPEH010000009">
    <property type="protein sequence ID" value="KAK7534106.1"/>
    <property type="molecule type" value="Genomic_DNA"/>
</dbReference>
<organism evidence="3 4">
    <name type="scientific">Phyllosticta citribraziliensis</name>
    <dbReference type="NCBI Taxonomy" id="989973"/>
    <lineage>
        <taxon>Eukaryota</taxon>
        <taxon>Fungi</taxon>
        <taxon>Dikarya</taxon>
        <taxon>Ascomycota</taxon>
        <taxon>Pezizomycotina</taxon>
        <taxon>Dothideomycetes</taxon>
        <taxon>Dothideomycetes incertae sedis</taxon>
        <taxon>Botryosphaeriales</taxon>
        <taxon>Phyllostictaceae</taxon>
        <taxon>Phyllosticta</taxon>
    </lineage>
</organism>
<dbReference type="InterPro" id="IPR013320">
    <property type="entry name" value="ConA-like_dom_sf"/>
</dbReference>
<dbReference type="CDD" id="cd12885">
    <property type="entry name" value="SPRY_RanBP_like"/>
    <property type="match status" value="1"/>
</dbReference>
<evidence type="ECO:0000313" key="4">
    <source>
        <dbReference type="Proteomes" id="UP001360953"/>
    </source>
</evidence>
<dbReference type="SUPFAM" id="SSF49899">
    <property type="entry name" value="Concanavalin A-like lectins/glucanases"/>
    <property type="match status" value="1"/>
</dbReference>
<accession>A0ABR1LHX3</accession>
<dbReference type="InterPro" id="IPR003877">
    <property type="entry name" value="SPRY_dom"/>
</dbReference>
<dbReference type="Gene3D" id="2.60.120.920">
    <property type="match status" value="1"/>
</dbReference>
<dbReference type="RefSeq" id="XP_066653145.1">
    <property type="nucleotide sequence ID" value="XM_066801022.1"/>
</dbReference>
<gene>
    <name evidence="3" type="ORF">J3D65DRAFT_632443</name>
</gene>
<evidence type="ECO:0000259" key="2">
    <source>
        <dbReference type="PROSITE" id="PS50188"/>
    </source>
</evidence>